<evidence type="ECO:0000313" key="1">
    <source>
        <dbReference type="EMBL" id="KAK8965145.1"/>
    </source>
</evidence>
<accession>A0ABR2MM40</accession>
<comment type="caution">
    <text evidence="1">The sequence shown here is derived from an EMBL/GenBank/DDBJ whole genome shotgun (WGS) entry which is preliminary data.</text>
</comment>
<sequence length="73" mass="8332">MARIPPDPAILRHRACPNQPQWCGDHHGVLMLPARRADRLRSICLQEYICLCGDSGRDRLLQQPCLHACWDGE</sequence>
<dbReference type="Proteomes" id="UP001412067">
    <property type="component" value="Unassembled WGS sequence"/>
</dbReference>
<proteinExistence type="predicted"/>
<organism evidence="1 2">
    <name type="scientific">Platanthera guangdongensis</name>
    <dbReference type="NCBI Taxonomy" id="2320717"/>
    <lineage>
        <taxon>Eukaryota</taxon>
        <taxon>Viridiplantae</taxon>
        <taxon>Streptophyta</taxon>
        <taxon>Embryophyta</taxon>
        <taxon>Tracheophyta</taxon>
        <taxon>Spermatophyta</taxon>
        <taxon>Magnoliopsida</taxon>
        <taxon>Liliopsida</taxon>
        <taxon>Asparagales</taxon>
        <taxon>Orchidaceae</taxon>
        <taxon>Orchidoideae</taxon>
        <taxon>Orchideae</taxon>
        <taxon>Orchidinae</taxon>
        <taxon>Platanthera</taxon>
    </lineage>
</organism>
<protein>
    <submittedName>
        <fullName evidence="1">Uncharacterized protein</fullName>
    </submittedName>
</protein>
<evidence type="ECO:0000313" key="2">
    <source>
        <dbReference type="Proteomes" id="UP001412067"/>
    </source>
</evidence>
<keyword evidence="2" id="KW-1185">Reference proteome</keyword>
<name>A0ABR2MM40_9ASPA</name>
<gene>
    <name evidence="1" type="ORF">KSP40_PGU022390</name>
</gene>
<reference evidence="1 2" key="1">
    <citation type="journal article" date="2022" name="Nat. Plants">
        <title>Genomes of leafy and leafless Platanthera orchids illuminate the evolution of mycoheterotrophy.</title>
        <authorList>
            <person name="Li M.H."/>
            <person name="Liu K.W."/>
            <person name="Li Z."/>
            <person name="Lu H.C."/>
            <person name="Ye Q.L."/>
            <person name="Zhang D."/>
            <person name="Wang J.Y."/>
            <person name="Li Y.F."/>
            <person name="Zhong Z.M."/>
            <person name="Liu X."/>
            <person name="Yu X."/>
            <person name="Liu D.K."/>
            <person name="Tu X.D."/>
            <person name="Liu B."/>
            <person name="Hao Y."/>
            <person name="Liao X.Y."/>
            <person name="Jiang Y.T."/>
            <person name="Sun W.H."/>
            <person name="Chen J."/>
            <person name="Chen Y.Q."/>
            <person name="Ai Y."/>
            <person name="Zhai J.W."/>
            <person name="Wu S.S."/>
            <person name="Zhou Z."/>
            <person name="Hsiao Y.Y."/>
            <person name="Wu W.L."/>
            <person name="Chen Y.Y."/>
            <person name="Lin Y.F."/>
            <person name="Hsu J.L."/>
            <person name="Li C.Y."/>
            <person name="Wang Z.W."/>
            <person name="Zhao X."/>
            <person name="Zhong W.Y."/>
            <person name="Ma X.K."/>
            <person name="Ma L."/>
            <person name="Huang J."/>
            <person name="Chen G.Z."/>
            <person name="Huang M.Z."/>
            <person name="Huang L."/>
            <person name="Peng D.H."/>
            <person name="Luo Y.B."/>
            <person name="Zou S.Q."/>
            <person name="Chen S.P."/>
            <person name="Lan S."/>
            <person name="Tsai W.C."/>
            <person name="Van de Peer Y."/>
            <person name="Liu Z.J."/>
        </authorList>
    </citation>
    <scope>NUCLEOTIDE SEQUENCE [LARGE SCALE GENOMIC DNA]</scope>
    <source>
        <strain evidence="1">Lor288</strain>
    </source>
</reference>
<dbReference type="EMBL" id="JBBWWR010000006">
    <property type="protein sequence ID" value="KAK8965145.1"/>
    <property type="molecule type" value="Genomic_DNA"/>
</dbReference>